<feature type="region of interest" description="Disordered" evidence="8">
    <location>
        <begin position="160"/>
        <end position="183"/>
    </location>
</feature>
<keyword evidence="11" id="KW-1185">Reference proteome</keyword>
<dbReference type="PANTHER" id="PTHR11638:SF184">
    <property type="entry name" value="ATPASE WITH CHAPERONE ACTIVITY"/>
    <property type="match status" value="1"/>
</dbReference>
<dbReference type="RefSeq" id="WP_261755881.1">
    <property type="nucleotide sequence ID" value="NZ_CP104562.2"/>
</dbReference>
<evidence type="ECO:0000256" key="6">
    <source>
        <dbReference type="ARBA" id="ARBA00025613"/>
    </source>
</evidence>
<evidence type="ECO:0000256" key="8">
    <source>
        <dbReference type="SAM" id="MobiDB-lite"/>
    </source>
</evidence>
<evidence type="ECO:0000313" key="10">
    <source>
        <dbReference type="EMBL" id="UXH76149.1"/>
    </source>
</evidence>
<gene>
    <name evidence="10" type="primary">tssH</name>
    <name evidence="10" type="ORF">N4261_13810</name>
</gene>
<evidence type="ECO:0000256" key="7">
    <source>
        <dbReference type="PROSITE-ProRule" id="PRU01251"/>
    </source>
</evidence>
<evidence type="ECO:0000256" key="4">
    <source>
        <dbReference type="ARBA" id="ARBA00022840"/>
    </source>
</evidence>
<evidence type="ECO:0000256" key="1">
    <source>
        <dbReference type="ARBA" id="ARBA00008675"/>
    </source>
</evidence>
<organism evidence="10 11">
    <name type="scientific">Roseateles amylovorans</name>
    <dbReference type="NCBI Taxonomy" id="2978473"/>
    <lineage>
        <taxon>Bacteria</taxon>
        <taxon>Pseudomonadati</taxon>
        <taxon>Pseudomonadota</taxon>
        <taxon>Betaproteobacteria</taxon>
        <taxon>Burkholderiales</taxon>
        <taxon>Sphaerotilaceae</taxon>
        <taxon>Roseateles</taxon>
    </lineage>
</organism>
<keyword evidence="5" id="KW-0143">Chaperone</keyword>
<dbReference type="PRINTS" id="PR00300">
    <property type="entry name" value="CLPPROTEASEA"/>
</dbReference>
<dbReference type="SMART" id="SM00382">
    <property type="entry name" value="AAA"/>
    <property type="match status" value="2"/>
</dbReference>
<proteinExistence type="inferred from homology"/>
<dbReference type="Proteomes" id="UP001064933">
    <property type="component" value="Chromosome"/>
</dbReference>
<protein>
    <submittedName>
        <fullName evidence="10">Type VI secretion system ATPase TssH</fullName>
    </submittedName>
</protein>
<comment type="similarity">
    <text evidence="1">Belongs to the ClpA/ClpB family.</text>
</comment>
<dbReference type="Pfam" id="PF02861">
    <property type="entry name" value="Clp_N"/>
    <property type="match status" value="1"/>
</dbReference>
<dbReference type="NCBIfam" id="TIGR03345">
    <property type="entry name" value="VI_ClpV1"/>
    <property type="match status" value="1"/>
</dbReference>
<dbReference type="SUPFAM" id="SSF81923">
    <property type="entry name" value="Double Clp-N motif"/>
    <property type="match status" value="1"/>
</dbReference>
<evidence type="ECO:0000256" key="2">
    <source>
        <dbReference type="ARBA" id="ARBA00022737"/>
    </source>
</evidence>
<dbReference type="InterPro" id="IPR001270">
    <property type="entry name" value="ClpA/B"/>
</dbReference>
<dbReference type="EMBL" id="CP104562">
    <property type="protein sequence ID" value="UXH76149.1"/>
    <property type="molecule type" value="Genomic_DNA"/>
</dbReference>
<dbReference type="Pfam" id="PF10431">
    <property type="entry name" value="ClpB_D2-small"/>
    <property type="match status" value="1"/>
</dbReference>
<dbReference type="InterPro" id="IPR036628">
    <property type="entry name" value="Clp_N_dom_sf"/>
</dbReference>
<dbReference type="InterPro" id="IPR050130">
    <property type="entry name" value="ClpA_ClpB"/>
</dbReference>
<dbReference type="PANTHER" id="PTHR11638">
    <property type="entry name" value="ATP-DEPENDENT CLP PROTEASE"/>
    <property type="match status" value="1"/>
</dbReference>
<dbReference type="InterPro" id="IPR004176">
    <property type="entry name" value="Clp_R_N"/>
</dbReference>
<dbReference type="PROSITE" id="PS51903">
    <property type="entry name" value="CLP_R"/>
    <property type="match status" value="1"/>
</dbReference>
<dbReference type="Pfam" id="PF07724">
    <property type="entry name" value="AAA_2"/>
    <property type="match status" value="1"/>
</dbReference>
<dbReference type="InterPro" id="IPR003959">
    <property type="entry name" value="ATPase_AAA_core"/>
</dbReference>
<dbReference type="Gene3D" id="3.40.50.300">
    <property type="entry name" value="P-loop containing nucleotide triphosphate hydrolases"/>
    <property type="match status" value="3"/>
</dbReference>
<dbReference type="CDD" id="cd19499">
    <property type="entry name" value="RecA-like_ClpB_Hsp104-like"/>
    <property type="match status" value="1"/>
</dbReference>
<evidence type="ECO:0000259" key="9">
    <source>
        <dbReference type="PROSITE" id="PS51903"/>
    </source>
</evidence>
<feature type="region of interest" description="Disordered" evidence="8">
    <location>
        <begin position="869"/>
        <end position="905"/>
    </location>
</feature>
<reference evidence="10" key="1">
    <citation type="submission" date="2022-10" db="EMBL/GenBank/DDBJ databases">
        <title>Characterization and whole genome sequencing of a new Roseateles species, isolated from fresh water.</title>
        <authorList>
            <person name="Guliayeva D.Y."/>
            <person name="Akhremchuk A.E."/>
            <person name="Sikolenko M.A."/>
            <person name="Valentovich L.N."/>
            <person name="Sidarenka A.V."/>
        </authorList>
    </citation>
    <scope>NUCLEOTIDE SEQUENCE</scope>
    <source>
        <strain evidence="10">BIM B-1768</strain>
    </source>
</reference>
<dbReference type="Pfam" id="PF00004">
    <property type="entry name" value="AAA"/>
    <property type="match status" value="1"/>
</dbReference>
<dbReference type="InterPro" id="IPR041546">
    <property type="entry name" value="ClpA/ClpB_AAA_lid"/>
</dbReference>
<evidence type="ECO:0000256" key="5">
    <source>
        <dbReference type="ARBA" id="ARBA00023186"/>
    </source>
</evidence>
<dbReference type="Gene3D" id="1.10.1780.10">
    <property type="entry name" value="Clp, N-terminal domain"/>
    <property type="match status" value="1"/>
</dbReference>
<accession>A0ABY6AUV0</accession>
<dbReference type="InterPro" id="IPR019489">
    <property type="entry name" value="Clp_ATPase_C"/>
</dbReference>
<dbReference type="PROSITE" id="PS00870">
    <property type="entry name" value="CLPAB_1"/>
    <property type="match status" value="1"/>
</dbReference>
<dbReference type="InterPro" id="IPR003593">
    <property type="entry name" value="AAA+_ATPase"/>
</dbReference>
<dbReference type="InterPro" id="IPR017729">
    <property type="entry name" value="ATPase_T6SS_ClpV1"/>
</dbReference>
<keyword evidence="4" id="KW-0067">ATP-binding</keyword>
<feature type="compositionally biased region" description="Low complexity" evidence="8">
    <location>
        <begin position="165"/>
        <end position="183"/>
    </location>
</feature>
<feature type="domain" description="Clp R" evidence="9">
    <location>
        <begin position="10"/>
        <end position="151"/>
    </location>
</feature>
<dbReference type="Pfam" id="PF17871">
    <property type="entry name" value="AAA_lid_9"/>
    <property type="match status" value="1"/>
</dbReference>
<dbReference type="CDD" id="cd00009">
    <property type="entry name" value="AAA"/>
    <property type="match status" value="1"/>
</dbReference>
<sequence length="924" mass="99502">MTTIRRADLFGKLHPLAYGAIENATALCKLRGNPYVELSHWLAQLLPDLRSDLALILDHYRIDAGQLARDVTLAMDRLPRGSTAVSDFSEHIEAAIERGWVQASLRYGQDRVRTGHLLLGMLESTALRHALLAISRQFEAIQADDLAERLPTLCRRTGEAPLQTPATGAAAEAAPGQPGGDAASALMGRRKALAEYCVDLTAKARAGELDPVTGRDDEIRQLIDILMRRRQNNPLLAGEAGVGKTAVVEGLALRIAQGDVPPALRGIALLGLDLSLLQAGAAMKGEFEQRLRQVIDEVQASEQPVVLFIDEVHTLIGAGGAAGTGDAANLLKPALARGQLRTIGATTWAEYKRFIEPDPALTRRFQVVTVAEPDTEVALAMLRGLVAGLESHHHVELTDEALHAAVRLSQRYIPARQLPDKAVALLDTACARVAVSQHATPAAVEDARRRLEVLALETDILVREAATGGDVAARLEALARRREQATTELMALSMRWDEERAAVARLLAMRQTLRSASASASGVAVSRHRDQDRDAIDALRAAQTALSTMQGESPLVLPVVDAQAVASVVAAWTGVPVGRMVTDERDSVLCLGDTLGRRVLGQQPALDTLARRIQTARAGLQDPDKPLGVFLLCGSSGVGKTETALALAEAMYGGEQNVITINMSEFQEAHTVSTLKGAPPGYVGYGQGGVLTEAVRRRPYSIVLLDEIEKAHPDVHELFFQVFDKGRMEDGEGRSIDFRNTVILLTSNVGSELLMTLCADPQTLPEPEVLAQALQGPLLRYFPAALLGRMVTVPYLPLSRDLLGRIALQRLERIRARVAERHGVSVEFEPPFVEALLARCDVPEAGGRAIDRVLSDTVLPRISLELLSRMTSSPRDPSHTGPSPEAVAGSDPDRPQTSIGAARPRAFSAIRVGATPDGFTYAFE</sequence>
<evidence type="ECO:0000256" key="3">
    <source>
        <dbReference type="ARBA" id="ARBA00022741"/>
    </source>
</evidence>
<dbReference type="SUPFAM" id="SSF52540">
    <property type="entry name" value="P-loop containing nucleoside triphosphate hydrolases"/>
    <property type="match status" value="2"/>
</dbReference>
<comment type="function">
    <text evidence="6">Part of a stress-induced multi-chaperone system, it is involved in the recovery of the cell from heat-induced damage, in cooperation with DnaK, DnaJ and GrpE. Acts before DnaK, in the processing of protein aggregates. Protein binding stimulates the ATPase activity; ATP hydrolysis unfolds the denatured protein aggregates, which probably helps expose new hydrophobic binding sites on the surface of ClpB-bound aggregates, contributing to the solubilization and refolding of denatured protein aggregates by DnaK.</text>
</comment>
<keyword evidence="3" id="KW-0547">Nucleotide-binding</keyword>
<dbReference type="SMART" id="SM01086">
    <property type="entry name" value="ClpB_D2-small"/>
    <property type="match status" value="1"/>
</dbReference>
<dbReference type="InterPro" id="IPR018368">
    <property type="entry name" value="ClpA/B_CS1"/>
</dbReference>
<keyword evidence="2 7" id="KW-0677">Repeat</keyword>
<name>A0ABY6AUV0_9BURK</name>
<evidence type="ECO:0000313" key="11">
    <source>
        <dbReference type="Proteomes" id="UP001064933"/>
    </source>
</evidence>
<dbReference type="Gene3D" id="1.10.8.60">
    <property type="match status" value="1"/>
</dbReference>
<dbReference type="InterPro" id="IPR027417">
    <property type="entry name" value="P-loop_NTPase"/>
</dbReference>